<sequence>MIKKILFTFLLFLSINLNAQEKKVNFPNDYLGVYKGKLSITSVRGAQEIDMEFHLLKTDDEKKYHYIIGYIFDGNRQERKYTLIEKDKEKGNYVVDENNGIILNAQLFDSSLYFMFEVNGTILTTTEHFYKDSMDFIITATNKEKASRTIADGEEATEVLSYPISTLQKAHLIKQ</sequence>
<proteinExistence type="predicted"/>
<keyword evidence="1" id="KW-0732">Signal</keyword>
<reference evidence="3" key="1">
    <citation type="journal article" date="2019" name="Int. J. Syst. Evol. Microbiol.">
        <title>The Global Catalogue of Microorganisms (GCM) 10K type strain sequencing project: providing services to taxonomists for standard genome sequencing and annotation.</title>
        <authorList>
            <consortium name="The Broad Institute Genomics Platform"/>
            <consortium name="The Broad Institute Genome Sequencing Center for Infectious Disease"/>
            <person name="Wu L."/>
            <person name="Ma J."/>
        </authorList>
    </citation>
    <scope>NUCLEOTIDE SEQUENCE [LARGE SCALE GENOMIC DNA]</scope>
    <source>
        <strain evidence="3">CCUG 62114</strain>
    </source>
</reference>
<feature type="chain" id="PRO_5046558080" description="Lipocalin-like domain-containing protein" evidence="1">
    <location>
        <begin position="20"/>
        <end position="175"/>
    </location>
</feature>
<gene>
    <name evidence="2" type="ORF">ACFQ1O_10270</name>
</gene>
<evidence type="ECO:0008006" key="4">
    <source>
        <dbReference type="Google" id="ProtNLM"/>
    </source>
</evidence>
<dbReference type="EMBL" id="JBHTJM010000009">
    <property type="protein sequence ID" value="MFD0964388.1"/>
    <property type="molecule type" value="Genomic_DNA"/>
</dbReference>
<dbReference type="Proteomes" id="UP001596997">
    <property type="component" value="Unassembled WGS sequence"/>
</dbReference>
<name>A0ABW3I3P6_9FLAO</name>
<evidence type="ECO:0000313" key="3">
    <source>
        <dbReference type="Proteomes" id="UP001596997"/>
    </source>
</evidence>
<comment type="caution">
    <text evidence="2">The sequence shown here is derived from an EMBL/GenBank/DDBJ whole genome shotgun (WGS) entry which is preliminary data.</text>
</comment>
<evidence type="ECO:0000256" key="1">
    <source>
        <dbReference type="SAM" id="SignalP"/>
    </source>
</evidence>
<keyword evidence="3" id="KW-1185">Reference proteome</keyword>
<feature type="signal peptide" evidence="1">
    <location>
        <begin position="1"/>
        <end position="19"/>
    </location>
</feature>
<accession>A0ABW3I3P6</accession>
<protein>
    <recommendedName>
        <fullName evidence="4">Lipocalin-like domain-containing protein</fullName>
    </recommendedName>
</protein>
<dbReference type="RefSeq" id="WP_377715936.1">
    <property type="nucleotide sequence ID" value="NZ_JBHTJM010000009.1"/>
</dbReference>
<evidence type="ECO:0000313" key="2">
    <source>
        <dbReference type="EMBL" id="MFD0964388.1"/>
    </source>
</evidence>
<organism evidence="2 3">
    <name type="scientific">Pseudofulvibacter geojedonensis</name>
    <dbReference type="NCBI Taxonomy" id="1123758"/>
    <lineage>
        <taxon>Bacteria</taxon>
        <taxon>Pseudomonadati</taxon>
        <taxon>Bacteroidota</taxon>
        <taxon>Flavobacteriia</taxon>
        <taxon>Flavobacteriales</taxon>
        <taxon>Flavobacteriaceae</taxon>
        <taxon>Pseudofulvibacter</taxon>
    </lineage>
</organism>